<keyword evidence="1" id="KW-0812">Transmembrane</keyword>
<dbReference type="RefSeq" id="WP_125308462.1">
    <property type="nucleotide sequence ID" value="NZ_RSEC01000036.1"/>
</dbReference>
<dbReference type="AlphaFoldDB" id="A0A3R9FNP9"/>
<keyword evidence="1" id="KW-0472">Membrane</keyword>
<gene>
    <name evidence="2" type="ORF">EIY87_15645</name>
</gene>
<name>A0A3R9FNP9_9PSEU</name>
<keyword evidence="3" id="KW-1185">Reference proteome</keyword>
<sequence>MGDLTLAGSKFNGSDAEYFGTLVVVGGIVLVVLAVVLVVKRRLEKNRRTAVQQLARQLDGRPIVYVPYADCPLPVPQVSSTAYARGYAMTPNPTALRYEFAYVAGRPGPWAI</sequence>
<reference evidence="2 3" key="1">
    <citation type="submission" date="2018-12" db="EMBL/GenBank/DDBJ databases">
        <title>Amycolatopsis eburnea sp. nov. actinomycete associate with arbuscular mycorrhiza fungal spore.</title>
        <authorList>
            <person name="Lumyong S."/>
            <person name="Chaiya L."/>
        </authorList>
    </citation>
    <scope>NUCLEOTIDE SEQUENCE [LARGE SCALE GENOMIC DNA]</scope>
    <source>
        <strain evidence="2 3">GLM-1</strain>
    </source>
</reference>
<keyword evidence="1" id="KW-1133">Transmembrane helix</keyword>
<evidence type="ECO:0000313" key="2">
    <source>
        <dbReference type="EMBL" id="RSD19695.1"/>
    </source>
</evidence>
<feature type="transmembrane region" description="Helical" evidence="1">
    <location>
        <begin position="18"/>
        <end position="39"/>
    </location>
</feature>
<evidence type="ECO:0000313" key="3">
    <source>
        <dbReference type="Proteomes" id="UP000267081"/>
    </source>
</evidence>
<comment type="caution">
    <text evidence="2">The sequence shown here is derived from an EMBL/GenBank/DDBJ whole genome shotgun (WGS) entry which is preliminary data.</text>
</comment>
<organism evidence="2 3">
    <name type="scientific">Amycolatopsis eburnea</name>
    <dbReference type="NCBI Taxonomy" id="2267691"/>
    <lineage>
        <taxon>Bacteria</taxon>
        <taxon>Bacillati</taxon>
        <taxon>Actinomycetota</taxon>
        <taxon>Actinomycetes</taxon>
        <taxon>Pseudonocardiales</taxon>
        <taxon>Pseudonocardiaceae</taxon>
        <taxon>Amycolatopsis</taxon>
    </lineage>
</organism>
<protein>
    <submittedName>
        <fullName evidence="2">Uncharacterized protein</fullName>
    </submittedName>
</protein>
<dbReference type="Proteomes" id="UP000267081">
    <property type="component" value="Unassembled WGS sequence"/>
</dbReference>
<accession>A0A3R9FNP9</accession>
<proteinExistence type="predicted"/>
<evidence type="ECO:0000256" key="1">
    <source>
        <dbReference type="SAM" id="Phobius"/>
    </source>
</evidence>
<dbReference type="EMBL" id="RSEC01000036">
    <property type="protein sequence ID" value="RSD19695.1"/>
    <property type="molecule type" value="Genomic_DNA"/>
</dbReference>